<feature type="domain" description="N-acetyltransferase" evidence="1">
    <location>
        <begin position="16"/>
        <end position="163"/>
    </location>
</feature>
<dbReference type="PANTHER" id="PTHR43792">
    <property type="entry name" value="GNAT FAMILY, PUTATIVE (AFU_ORTHOLOGUE AFUA_3G00765)-RELATED-RELATED"/>
    <property type="match status" value="1"/>
</dbReference>
<dbReference type="SUPFAM" id="SSF55729">
    <property type="entry name" value="Acyl-CoA N-acyltransferases (Nat)"/>
    <property type="match status" value="1"/>
</dbReference>
<evidence type="ECO:0000313" key="2">
    <source>
        <dbReference type="EMBL" id="MCP2351990.1"/>
    </source>
</evidence>
<sequence>MSQPPTLSATEITSRRLVLRRAVHATDRDALVELSTDPEVRAYLGGPRPLGEVEQHVDAVVAAGVTSWPGSYLIADNITNDVLGTLMLARRPADSPGHVTEDGGELELGYVLRRGAWGAGFAGEAATAALRAAAGELPDQPVLLVTQSANTRSLKLAARLGFRPVGTFEEFGAEQTLCTAALSTFGDGGGTTSIRTKSPVSRAALSGLP</sequence>
<dbReference type="InterPro" id="IPR000182">
    <property type="entry name" value="GNAT_dom"/>
</dbReference>
<comment type="caution">
    <text evidence="2">The sequence shown here is derived from an EMBL/GenBank/DDBJ whole genome shotgun (WGS) entry which is preliminary data.</text>
</comment>
<dbReference type="InterPro" id="IPR016181">
    <property type="entry name" value="Acyl_CoA_acyltransferase"/>
</dbReference>
<evidence type="ECO:0000313" key="3">
    <source>
        <dbReference type="Proteomes" id="UP001320766"/>
    </source>
</evidence>
<dbReference type="Pfam" id="PF13302">
    <property type="entry name" value="Acetyltransf_3"/>
    <property type="match status" value="1"/>
</dbReference>
<organism evidence="2 3">
    <name type="scientific">Nonomuraea roseoviolacea subsp. carminata</name>
    <dbReference type="NCBI Taxonomy" id="160689"/>
    <lineage>
        <taxon>Bacteria</taxon>
        <taxon>Bacillati</taxon>
        <taxon>Actinomycetota</taxon>
        <taxon>Actinomycetes</taxon>
        <taxon>Streptosporangiales</taxon>
        <taxon>Streptosporangiaceae</taxon>
        <taxon>Nonomuraea</taxon>
    </lineage>
</organism>
<keyword evidence="3" id="KW-1185">Reference proteome</keyword>
<dbReference type="Proteomes" id="UP001320766">
    <property type="component" value="Unassembled WGS sequence"/>
</dbReference>
<proteinExistence type="predicted"/>
<gene>
    <name evidence="2" type="ORF">HD595_008112</name>
</gene>
<dbReference type="InterPro" id="IPR051531">
    <property type="entry name" value="N-acetyltransferase"/>
</dbReference>
<name>A0ABT1KDA2_9ACTN</name>
<dbReference type="Gene3D" id="3.40.630.30">
    <property type="match status" value="1"/>
</dbReference>
<dbReference type="RefSeq" id="WP_253778847.1">
    <property type="nucleotide sequence ID" value="NZ_BAAAVE010000011.1"/>
</dbReference>
<reference evidence="2 3" key="1">
    <citation type="submission" date="2022-06" db="EMBL/GenBank/DDBJ databases">
        <title>Sequencing the genomes of 1000 actinobacteria strains.</title>
        <authorList>
            <person name="Klenk H.-P."/>
        </authorList>
    </citation>
    <scope>NUCLEOTIDE SEQUENCE [LARGE SCALE GENOMIC DNA]</scope>
    <source>
        <strain evidence="2 3">DSM 44170</strain>
    </source>
</reference>
<evidence type="ECO:0000259" key="1">
    <source>
        <dbReference type="Pfam" id="PF13302"/>
    </source>
</evidence>
<protein>
    <submittedName>
        <fullName evidence="2">RimJ/RimL family protein N-acetyltransferase</fullName>
    </submittedName>
</protein>
<dbReference type="PANTHER" id="PTHR43792:SF1">
    <property type="entry name" value="N-ACETYLTRANSFERASE DOMAIN-CONTAINING PROTEIN"/>
    <property type="match status" value="1"/>
</dbReference>
<accession>A0ABT1KDA2</accession>
<dbReference type="EMBL" id="JAMZEC010000001">
    <property type="protein sequence ID" value="MCP2351990.1"/>
    <property type="molecule type" value="Genomic_DNA"/>
</dbReference>